<feature type="compositionally biased region" description="Acidic residues" evidence="2">
    <location>
        <begin position="177"/>
        <end position="198"/>
    </location>
</feature>
<feature type="domain" description="Spindle pole body-associated protein cut12" evidence="3">
    <location>
        <begin position="144"/>
        <end position="293"/>
    </location>
</feature>
<gene>
    <name evidence="4" type="ORF">jhhlp_006591</name>
</gene>
<evidence type="ECO:0000256" key="1">
    <source>
        <dbReference type="SAM" id="Coils"/>
    </source>
</evidence>
<dbReference type="AlphaFoldDB" id="A0A2N3N6B2"/>
<dbReference type="VEuPathDB" id="FungiDB:jhhlp_006591"/>
<proteinExistence type="predicted"/>
<keyword evidence="1" id="KW-0175">Coiled coil</keyword>
<dbReference type="InParanoid" id="A0A2N3N6B2"/>
<feature type="compositionally biased region" description="Basic and acidic residues" evidence="2">
    <location>
        <begin position="71"/>
        <end position="83"/>
    </location>
</feature>
<name>A0A2N3N6B2_9PEZI</name>
<evidence type="ECO:0000256" key="2">
    <source>
        <dbReference type="SAM" id="MobiDB-lite"/>
    </source>
</evidence>
<dbReference type="OrthoDB" id="5383703at2759"/>
<feature type="region of interest" description="Disordered" evidence="2">
    <location>
        <begin position="64"/>
        <end position="205"/>
    </location>
</feature>
<dbReference type="EMBL" id="NLAX01000701">
    <property type="protein sequence ID" value="PKS07979.1"/>
    <property type="molecule type" value="Genomic_DNA"/>
</dbReference>
<dbReference type="Pfam" id="PF11500">
    <property type="entry name" value="Cut12"/>
    <property type="match status" value="1"/>
</dbReference>
<dbReference type="InterPro" id="IPR021589">
    <property type="entry name" value="Cut12"/>
</dbReference>
<feature type="compositionally biased region" description="Basic and acidic residues" evidence="2">
    <location>
        <begin position="458"/>
        <end position="467"/>
    </location>
</feature>
<feature type="region of interest" description="Disordered" evidence="2">
    <location>
        <begin position="595"/>
        <end position="614"/>
    </location>
</feature>
<feature type="region of interest" description="Disordered" evidence="2">
    <location>
        <begin position="323"/>
        <end position="344"/>
    </location>
</feature>
<dbReference type="STRING" id="41688.A0A2N3N6B2"/>
<comment type="caution">
    <text evidence="4">The sequence shown here is derived from an EMBL/GenBank/DDBJ whole genome shotgun (WGS) entry which is preliminary data.</text>
</comment>
<keyword evidence="5" id="KW-1185">Reference proteome</keyword>
<feature type="coiled-coil region" evidence="1">
    <location>
        <begin position="248"/>
        <end position="282"/>
    </location>
</feature>
<feature type="compositionally biased region" description="Basic and acidic residues" evidence="2">
    <location>
        <begin position="323"/>
        <end position="332"/>
    </location>
</feature>
<protein>
    <recommendedName>
        <fullName evidence="3">Spindle pole body-associated protein cut12 domain-containing protein</fullName>
    </recommendedName>
</protein>
<feature type="region of interest" description="Disordered" evidence="2">
    <location>
        <begin position="685"/>
        <end position="707"/>
    </location>
</feature>
<dbReference type="Proteomes" id="UP000233524">
    <property type="component" value="Unassembled WGS sequence"/>
</dbReference>
<accession>A0A2N3N6B2</accession>
<evidence type="ECO:0000259" key="3">
    <source>
        <dbReference type="Pfam" id="PF11500"/>
    </source>
</evidence>
<feature type="region of interest" description="Disordered" evidence="2">
    <location>
        <begin position="458"/>
        <end position="489"/>
    </location>
</feature>
<feature type="compositionally biased region" description="Basic and acidic residues" evidence="2">
    <location>
        <begin position="139"/>
        <end position="158"/>
    </location>
</feature>
<reference evidence="4 5" key="1">
    <citation type="journal article" date="2017" name="G3 (Bethesda)">
        <title>First Draft Genome Sequence of the Pathogenic Fungus Lomentospora prolificans (Formerly Scedosporium prolificans).</title>
        <authorList>
            <person name="Luo R."/>
            <person name="Zimin A."/>
            <person name="Workman R."/>
            <person name="Fan Y."/>
            <person name="Pertea G."/>
            <person name="Grossman N."/>
            <person name="Wear M.P."/>
            <person name="Jia B."/>
            <person name="Miller H."/>
            <person name="Casadevall A."/>
            <person name="Timp W."/>
            <person name="Zhang S.X."/>
            <person name="Salzberg S.L."/>
        </authorList>
    </citation>
    <scope>NUCLEOTIDE SEQUENCE [LARGE SCALE GENOMIC DNA]</scope>
    <source>
        <strain evidence="4 5">JHH-5317</strain>
    </source>
</reference>
<feature type="compositionally biased region" description="Basic and acidic residues" evidence="2">
    <location>
        <begin position="480"/>
        <end position="489"/>
    </location>
</feature>
<organism evidence="4 5">
    <name type="scientific">Lomentospora prolificans</name>
    <dbReference type="NCBI Taxonomy" id="41688"/>
    <lineage>
        <taxon>Eukaryota</taxon>
        <taxon>Fungi</taxon>
        <taxon>Dikarya</taxon>
        <taxon>Ascomycota</taxon>
        <taxon>Pezizomycotina</taxon>
        <taxon>Sordariomycetes</taxon>
        <taxon>Hypocreomycetidae</taxon>
        <taxon>Microascales</taxon>
        <taxon>Microascaceae</taxon>
        <taxon>Lomentospora</taxon>
    </lineage>
</organism>
<evidence type="ECO:0000313" key="4">
    <source>
        <dbReference type="EMBL" id="PKS07979.1"/>
    </source>
</evidence>
<evidence type="ECO:0000313" key="5">
    <source>
        <dbReference type="Proteomes" id="UP000233524"/>
    </source>
</evidence>
<sequence length="707" mass="79835">MLGWVLRRGVEPAKSAKEAGGRPQTLKLIIFFHPLPADDTTQIDAPDTPAPVFAARAIKTAIFGDNGTRGDGARDDDTRDDTRNQGGMGSDTDTGRTPRPAGILLTPGTGTSRPKRVSFGNDVLEKGTKAASLKPGARGNRDTTRRRTRLTELLESSRQKKAKSAPPEKKPPTPEITENEDEDDEWEEDDDDVVDDDDCCSHDITVDLNEPYSRSGKYWKSNFETYHRDAKAEMEKLLKYKQLAKSYAKMKDAEAIDLNEKLREEQEKVLDMEKKLGEMASQIATKRLRGGERESPELMRNLAKQTALAVQYRSQVKELESLLRSNRDDSKSRRAAAASPRTHQTLLETQRELRRARSDLREMNDLQTEVTRLKAQLKEAEQRSSHSNRDESSYVKDLMAQLRDAKAETRSKDAELKQLQKEFDDFKREAVTQQEDTKVVLAKATEKISELKKEIRTLKASREDRNPRPQSFHATTTTAETRRTSTGEKPDLLVDLRDLARLTNSASPPLERSTKSNIMVNDVDGKRVRTTQTSRALRDKFLEETDDFKLDLKVDDGPRNILADRVNLDRPKWQPYIPRSPRNRAYVRDIGRRNGALDDATDGEAKANLANSSTKRTKLGSLDLEENEDNEPQHNHLQERFKQLGLPDKSAIAVGNTSRCTLPPDRRAAALARIEQRKAERRQAIAGTLKSLDKENVRPAAARQRSN</sequence>